<feature type="coiled-coil region" evidence="1">
    <location>
        <begin position="90"/>
        <end position="172"/>
    </location>
</feature>
<comment type="caution">
    <text evidence="2">The sequence shown here is derived from an EMBL/GenBank/DDBJ whole genome shotgun (WGS) entry which is preliminary data.</text>
</comment>
<organism evidence="2 3">
    <name type="scientific">Deinococcus budaensis</name>
    <dbReference type="NCBI Taxonomy" id="1665626"/>
    <lineage>
        <taxon>Bacteria</taxon>
        <taxon>Thermotogati</taxon>
        <taxon>Deinococcota</taxon>
        <taxon>Deinococci</taxon>
        <taxon>Deinococcales</taxon>
        <taxon>Deinococcaceae</taxon>
        <taxon>Deinococcus</taxon>
    </lineage>
</organism>
<dbReference type="AlphaFoldDB" id="A0A7W8LRD7"/>
<feature type="coiled-coil region" evidence="1">
    <location>
        <begin position="248"/>
        <end position="282"/>
    </location>
</feature>
<sequence length="458" mass="50588">MTTSYLDDAWIQEEQRQFEHLKAQLLASARLLEQATTAVPELTRQLEQLTRREQEVRGALTRQSREQQEALGARATGLVAEIGARAQEGRAALEAHLQELIDNLDRANQAGSLLSLQRDVQSLLEEVARLETGLVEMRGEAVTGQARWAGERQVLERRVEDLSRDLAALRDQTGAHPETWQRELGTGLAPVRTQLEHLGAALAAVQGAQQAQEARLGDEAGRLHERQGEAEGQLQHLLGAVGELRGELDASGRGLEQARQELAALERARQRHEASHENLARRASVLEGLAQSLPGEWRADFDRQAEALQALRGAIDAVTGRVQEQARQSTAATARLGELEQSFDKRLEALERKMRGLVEAGISRIRDEQEAQSGQLRQNLTAASAEQREHLTAVERALREDLRAAGTRAGTLETRLQAQQDALAELDRRSQADGSRLTRFLAWFSAAGTVARMRGKPE</sequence>
<evidence type="ECO:0000313" key="3">
    <source>
        <dbReference type="Proteomes" id="UP000525389"/>
    </source>
</evidence>
<feature type="coiled-coil region" evidence="1">
    <location>
        <begin position="366"/>
        <end position="429"/>
    </location>
</feature>
<feature type="coiled-coil region" evidence="1">
    <location>
        <begin position="32"/>
        <end position="66"/>
    </location>
</feature>
<dbReference type="Proteomes" id="UP000525389">
    <property type="component" value="Unassembled WGS sequence"/>
</dbReference>
<dbReference type="RefSeq" id="WP_184030808.1">
    <property type="nucleotide sequence ID" value="NZ_JACHFN010000013.1"/>
</dbReference>
<keyword evidence="3" id="KW-1185">Reference proteome</keyword>
<protein>
    <submittedName>
        <fullName evidence="2">Chromosome segregation ATPase</fullName>
    </submittedName>
</protein>
<dbReference type="Gene3D" id="1.10.287.1490">
    <property type="match status" value="1"/>
</dbReference>
<name>A0A7W8LRD7_9DEIO</name>
<evidence type="ECO:0000256" key="1">
    <source>
        <dbReference type="SAM" id="Coils"/>
    </source>
</evidence>
<accession>A0A7W8LRD7</accession>
<keyword evidence="1" id="KW-0175">Coiled coil</keyword>
<reference evidence="2 3" key="1">
    <citation type="submission" date="2020-08" db="EMBL/GenBank/DDBJ databases">
        <title>Genomic Encyclopedia of Type Strains, Phase IV (KMG-IV): sequencing the most valuable type-strain genomes for metagenomic binning, comparative biology and taxonomic classification.</title>
        <authorList>
            <person name="Goeker M."/>
        </authorList>
    </citation>
    <scope>NUCLEOTIDE SEQUENCE [LARGE SCALE GENOMIC DNA]</scope>
    <source>
        <strain evidence="2 3">DSM 101791</strain>
    </source>
</reference>
<dbReference type="EMBL" id="JACHFN010000013">
    <property type="protein sequence ID" value="MBB5235522.1"/>
    <property type="molecule type" value="Genomic_DNA"/>
</dbReference>
<evidence type="ECO:0000313" key="2">
    <source>
        <dbReference type="EMBL" id="MBB5235522.1"/>
    </source>
</evidence>
<gene>
    <name evidence="2" type="ORF">HNQ09_002979</name>
</gene>
<proteinExistence type="predicted"/>